<accession>A0A2M8GKY2</accession>
<dbReference type="EMBL" id="PFQK01000102">
    <property type="protein sequence ID" value="PJC81208.1"/>
    <property type="molecule type" value="Genomic_DNA"/>
</dbReference>
<feature type="transmembrane region" description="Helical" evidence="1">
    <location>
        <begin position="336"/>
        <end position="362"/>
    </location>
</feature>
<evidence type="ECO:0000256" key="1">
    <source>
        <dbReference type="SAM" id="Phobius"/>
    </source>
</evidence>
<feature type="transmembrane region" description="Helical" evidence="1">
    <location>
        <begin position="96"/>
        <end position="114"/>
    </location>
</feature>
<evidence type="ECO:0000313" key="3">
    <source>
        <dbReference type="Proteomes" id="UP000229370"/>
    </source>
</evidence>
<gene>
    <name evidence="2" type="ORF">CO007_06010</name>
</gene>
<feature type="transmembrane region" description="Helical" evidence="1">
    <location>
        <begin position="382"/>
        <end position="402"/>
    </location>
</feature>
<protein>
    <recommendedName>
        <fullName evidence="4">Membrane protein 6-pyruvoyl-tetrahydropterin synthase-related domain-containing protein</fullName>
    </recommendedName>
</protein>
<reference evidence="3" key="1">
    <citation type="submission" date="2017-09" db="EMBL/GenBank/DDBJ databases">
        <title>Depth-based differentiation of microbial function through sediment-hosted aquifers and enrichment of novel symbionts in the deep terrestrial subsurface.</title>
        <authorList>
            <person name="Probst A.J."/>
            <person name="Ladd B."/>
            <person name="Jarett J.K."/>
            <person name="Geller-Mcgrath D.E."/>
            <person name="Sieber C.M.K."/>
            <person name="Emerson J.B."/>
            <person name="Anantharaman K."/>
            <person name="Thomas B.C."/>
            <person name="Malmstrom R."/>
            <person name="Stieglmeier M."/>
            <person name="Klingl A."/>
            <person name="Woyke T."/>
            <person name="Ryan C.M."/>
            <person name="Banfield J.F."/>
        </authorList>
    </citation>
    <scope>NUCLEOTIDE SEQUENCE [LARGE SCALE GENOMIC DNA]</scope>
</reference>
<feature type="transmembrane region" description="Helical" evidence="1">
    <location>
        <begin position="173"/>
        <end position="189"/>
    </location>
</feature>
<keyword evidence="1" id="KW-1133">Transmembrane helix</keyword>
<feature type="transmembrane region" description="Helical" evidence="1">
    <location>
        <begin position="126"/>
        <end position="143"/>
    </location>
</feature>
<feature type="transmembrane region" description="Helical" evidence="1">
    <location>
        <begin position="221"/>
        <end position="241"/>
    </location>
</feature>
<name>A0A2M8GKY2_9BACT</name>
<feature type="transmembrane region" description="Helical" evidence="1">
    <location>
        <begin position="149"/>
        <end position="166"/>
    </location>
</feature>
<keyword evidence="1" id="KW-0472">Membrane</keyword>
<proteinExistence type="predicted"/>
<feature type="transmembrane region" description="Helical" evidence="1">
    <location>
        <begin position="195"/>
        <end position="212"/>
    </location>
</feature>
<sequence length="1095" mass="127005">MIHFLKKIKIDFFLCFLILISVYLCYQNYTPNTFLSGWDTLHPEFNLKQYLGRISSVWQEHQGLGAPPSQAHLAELPRMLIVALLQLIFPMSFVRYGYFFLMIIAGVIGVYFLLKHFFNNRREAAFLGGLFYLLNVGTVQNFIAPFEMFATNFGLLGFLYLFAVKFIEKGKKIDLVIFIIFNLFASSMAHTATLWYVYWSGLFIFLLTFSLFKKISFKKPLLILISALLVNLYWILPNLYYTTNYSRDVITSKIHRLSTEETFLYNKKYGTLKQFALFKNFLFDWRIINNSGKSELLLKTWQDHLNNQIINIIAIGFFLLTIVGAVFSIKKKSAPITAFIPIFLLSSFFLLSGSWPVSVIINKLISSHDFFKEVFRSPFTKFSIYFVFTLSIFFGYIHDLILKKIRISTVYFFVFVILIIVYAKPAFRGDFISKSMRVSIPREYFSLFNWSQKNGDGRMLTLPLHNLFGWVYYRWQTPTGYQIYQGAGFTWFGLKQPTLNREFDRWYPYNEQSYRELSYAFYSQDLDLIEKLLQKYQIEYLLLDENVYNPGSSIEQRKLFYREIENLFYSSSQIKLVKKFGEKISVYQFLPNKNMSSIRKLSNIKSVLPTYRWNYIDQAYLDIGNYISPLLVDQQMNASLVYPARNIINERERIDKNAVDIKKDSYEIDFGAGKQNTGTIIVPNLSKLETVYYADIFVQAKDRKTIAIIKPILPYVENTDLYNKEIALKDGSKQISINSQTFLIPELVTDEQIYIGSTVIPLGKDIPVAINGETTKKIVIPNEITGLKLNDNPPTIKGKFPEEQTNVNVSTITNNIRDCGFEKAKLIKKSLVDIGGRSALEYQAQDGDICDTLFLTNLSQNQSYILAIETQNLSGLPFKFCFEDDETKRCVLEDVASQTTRPTTDYFIIPPYHGISHFNLILNNQAIGDVFSINRLLNIQVIPFPYRFFQAIHWQASNSGITTSSAQSVNFTSTRKINRWLYAATLNQTDLTNTVISLNQAYEKNWRAFFIPNSQFSVFNFQFVNIYLPFLFGKEIKEHVLVNNWANGWRLRPEQTGTSATQRANITIIFWPQYLEFLGFGLLVIAFLVIIKMNE</sequence>
<evidence type="ECO:0000313" key="2">
    <source>
        <dbReference type="EMBL" id="PJC81208.1"/>
    </source>
</evidence>
<feature type="transmembrane region" description="Helical" evidence="1">
    <location>
        <begin position="309"/>
        <end position="329"/>
    </location>
</feature>
<evidence type="ECO:0008006" key="4">
    <source>
        <dbReference type="Google" id="ProtNLM"/>
    </source>
</evidence>
<keyword evidence="1" id="KW-0812">Transmembrane</keyword>
<dbReference type="Proteomes" id="UP000229370">
    <property type="component" value="Unassembled WGS sequence"/>
</dbReference>
<dbReference type="AlphaFoldDB" id="A0A2M8GKY2"/>
<comment type="caution">
    <text evidence="2">The sequence shown here is derived from an EMBL/GenBank/DDBJ whole genome shotgun (WGS) entry which is preliminary data.</text>
</comment>
<feature type="transmembrane region" description="Helical" evidence="1">
    <location>
        <begin position="12"/>
        <end position="29"/>
    </location>
</feature>
<feature type="transmembrane region" description="Helical" evidence="1">
    <location>
        <begin position="1071"/>
        <end position="1091"/>
    </location>
</feature>
<organism evidence="2 3">
    <name type="scientific">Candidatus Roizmanbacteria bacterium CG_4_8_14_3_um_filter_36_10</name>
    <dbReference type="NCBI Taxonomy" id="1974834"/>
    <lineage>
        <taxon>Bacteria</taxon>
        <taxon>Candidatus Roizmaniibacteriota</taxon>
    </lineage>
</organism>
<feature type="transmembrane region" description="Helical" evidence="1">
    <location>
        <begin position="409"/>
        <end position="427"/>
    </location>
</feature>